<accession>A0ACC0M5C6</accession>
<reference evidence="1" key="1">
    <citation type="submission" date="2022-02" db="EMBL/GenBank/DDBJ databases">
        <title>Plant Genome Project.</title>
        <authorList>
            <person name="Zhang R.-G."/>
        </authorList>
    </citation>
    <scope>NUCLEOTIDE SEQUENCE</scope>
    <source>
        <strain evidence="1">AT1</strain>
    </source>
</reference>
<sequence>MFTIHGNSGIHAPVEDNVPLLEIQHGEEDIALGGFSLDTSRSIYSVRIDDDFVVSNVAIKIMKKMSYMPGLGLRKNL</sequence>
<keyword evidence="2" id="KW-1185">Reference proteome</keyword>
<organism evidence="1 2">
    <name type="scientific">Rhododendron molle</name>
    <name type="common">Chinese azalea</name>
    <name type="synonym">Azalea mollis</name>
    <dbReference type="NCBI Taxonomy" id="49168"/>
    <lineage>
        <taxon>Eukaryota</taxon>
        <taxon>Viridiplantae</taxon>
        <taxon>Streptophyta</taxon>
        <taxon>Embryophyta</taxon>
        <taxon>Tracheophyta</taxon>
        <taxon>Spermatophyta</taxon>
        <taxon>Magnoliopsida</taxon>
        <taxon>eudicotyledons</taxon>
        <taxon>Gunneridae</taxon>
        <taxon>Pentapetalae</taxon>
        <taxon>asterids</taxon>
        <taxon>Ericales</taxon>
        <taxon>Ericaceae</taxon>
        <taxon>Ericoideae</taxon>
        <taxon>Rhodoreae</taxon>
        <taxon>Rhododendron</taxon>
    </lineage>
</organism>
<gene>
    <name evidence="1" type="ORF">RHMOL_Rhmol10G0199900</name>
</gene>
<dbReference type="EMBL" id="CM046397">
    <property type="protein sequence ID" value="KAI8535774.1"/>
    <property type="molecule type" value="Genomic_DNA"/>
</dbReference>
<evidence type="ECO:0000313" key="2">
    <source>
        <dbReference type="Proteomes" id="UP001062846"/>
    </source>
</evidence>
<proteinExistence type="predicted"/>
<dbReference type="Proteomes" id="UP001062846">
    <property type="component" value="Chromosome 10"/>
</dbReference>
<name>A0ACC0M5C6_RHOML</name>
<comment type="caution">
    <text evidence="1">The sequence shown here is derived from an EMBL/GenBank/DDBJ whole genome shotgun (WGS) entry which is preliminary data.</text>
</comment>
<protein>
    <submittedName>
        <fullName evidence="1">Uncharacterized protein</fullName>
    </submittedName>
</protein>
<evidence type="ECO:0000313" key="1">
    <source>
        <dbReference type="EMBL" id="KAI8535774.1"/>
    </source>
</evidence>